<feature type="transmembrane region" description="Helical" evidence="1">
    <location>
        <begin position="329"/>
        <end position="348"/>
    </location>
</feature>
<keyword evidence="1" id="KW-1133">Transmembrane helix</keyword>
<accession>A0A7Y6B8Q8</accession>
<feature type="transmembrane region" description="Helical" evidence="1">
    <location>
        <begin position="302"/>
        <end position="322"/>
    </location>
</feature>
<dbReference type="PANTHER" id="PTHR48090:SF6">
    <property type="entry name" value="SLR5056 PROTEIN"/>
    <property type="match status" value="1"/>
</dbReference>
<keyword evidence="1" id="KW-0812">Transmembrane</keyword>
<name>A0A7Y6B8Q8_9SPHN</name>
<dbReference type="AlphaFoldDB" id="A0A7Y6B8Q8"/>
<comment type="caution">
    <text evidence="2">The sequence shown here is derived from an EMBL/GenBank/DDBJ whole genome shotgun (WGS) entry which is preliminary data.</text>
</comment>
<keyword evidence="1" id="KW-0472">Membrane</keyword>
<sequence length="398" mass="42216">MTILGNGLLLVALLLLMPAVLLFAAEIALGLRRPAPRDGADAPPFTVLIPAHDEAAVITPTLRAIAAQLRGQDRMLVVADNCSDATAAIAAAQGAEVTERQDAVRRGKGYALAHGLAHAARWAHPVTIIVDADCLLSPNALHQLADRAARSGRPVQGDYRLEAAANGSRASRFSAFAIRVKNYARLLGGSRLGIPCLLTGSGMAFPTALLSRVDLGSGEIVEDLLLGVDLTLQGAAPLFCPEARITSPLPATREAAETQRARWEGGYMSIMRRYVLRLFGTGLMRRDAKILGLALDLAIPPLSLLVAGQGALVLLAALWALGSGEVAPLVLGVVQTVLLVAAVGMAWLRYGRDLLSPGEVARLPLSVLAKLGFYRRLLRAPQRGWVRTARGDEMKGRE</sequence>
<keyword evidence="3" id="KW-1185">Reference proteome</keyword>
<gene>
    <name evidence="2" type="ORF">HP438_17710</name>
</gene>
<protein>
    <submittedName>
        <fullName evidence="2">Glycosyltransferase</fullName>
    </submittedName>
</protein>
<keyword evidence="2" id="KW-0808">Transferase</keyword>
<dbReference type="CDD" id="cd06438">
    <property type="entry name" value="EpsO_like"/>
    <property type="match status" value="1"/>
</dbReference>
<organism evidence="2 3">
    <name type="scientific">Sphingomonas zeae</name>
    <dbReference type="NCBI Taxonomy" id="1646122"/>
    <lineage>
        <taxon>Bacteria</taxon>
        <taxon>Pseudomonadati</taxon>
        <taxon>Pseudomonadota</taxon>
        <taxon>Alphaproteobacteria</taxon>
        <taxon>Sphingomonadales</taxon>
        <taxon>Sphingomonadaceae</taxon>
        <taxon>Sphingomonas</taxon>
    </lineage>
</organism>
<dbReference type="EMBL" id="JABMCH010000071">
    <property type="protein sequence ID" value="NUU48808.1"/>
    <property type="molecule type" value="Genomic_DNA"/>
</dbReference>
<dbReference type="RefSeq" id="WP_175313507.1">
    <property type="nucleotide sequence ID" value="NZ_CBCRYR010000034.1"/>
</dbReference>
<evidence type="ECO:0000256" key="1">
    <source>
        <dbReference type="SAM" id="Phobius"/>
    </source>
</evidence>
<dbReference type="GO" id="GO:0016740">
    <property type="term" value="F:transferase activity"/>
    <property type="evidence" value="ECO:0007669"/>
    <property type="project" value="UniProtKB-KW"/>
</dbReference>
<dbReference type="SUPFAM" id="SSF53448">
    <property type="entry name" value="Nucleotide-diphospho-sugar transferases"/>
    <property type="match status" value="1"/>
</dbReference>
<evidence type="ECO:0000313" key="2">
    <source>
        <dbReference type="EMBL" id="NUU48808.1"/>
    </source>
</evidence>
<dbReference type="InterPro" id="IPR050256">
    <property type="entry name" value="Glycosyltransferase_2"/>
</dbReference>
<evidence type="ECO:0000313" key="3">
    <source>
        <dbReference type="Proteomes" id="UP000536441"/>
    </source>
</evidence>
<dbReference type="Proteomes" id="UP000536441">
    <property type="component" value="Unassembled WGS sequence"/>
</dbReference>
<reference evidence="2 3" key="1">
    <citation type="submission" date="2020-05" db="EMBL/GenBank/DDBJ databases">
        <title>Genome Sequencing of Type Strains.</title>
        <authorList>
            <person name="Lemaire J.F."/>
            <person name="Inderbitzin P."/>
            <person name="Gregorio O.A."/>
            <person name="Collins S.B."/>
            <person name="Wespe N."/>
            <person name="Knight-Connoni V."/>
        </authorList>
    </citation>
    <scope>NUCLEOTIDE SEQUENCE [LARGE SCALE GENOMIC DNA]</scope>
    <source>
        <strain evidence="2 3">DSM 100049</strain>
    </source>
</reference>
<dbReference type="PANTHER" id="PTHR48090">
    <property type="entry name" value="UNDECAPRENYL-PHOSPHATE 4-DEOXY-4-FORMAMIDO-L-ARABINOSE TRANSFERASE-RELATED"/>
    <property type="match status" value="1"/>
</dbReference>
<dbReference type="Gene3D" id="3.90.550.10">
    <property type="entry name" value="Spore Coat Polysaccharide Biosynthesis Protein SpsA, Chain A"/>
    <property type="match status" value="1"/>
</dbReference>
<dbReference type="Pfam" id="PF13641">
    <property type="entry name" value="Glyco_tranf_2_3"/>
    <property type="match status" value="1"/>
</dbReference>
<proteinExistence type="predicted"/>
<dbReference type="InterPro" id="IPR029044">
    <property type="entry name" value="Nucleotide-diphossugar_trans"/>
</dbReference>